<keyword evidence="1 3" id="KW-0863">Zinc-finger</keyword>
<sequence>ILLPLFPRMAADPSLPFFSPMDLQLVCKEWYCSYGKCKGPCKKNGGFGVYDERVPYFLNCGHYVCGDCIQIIDAGLNVQNGYIYTCSLRHTKRSDAPCEGAAYVKGAIGEIGVALHIKEWAPILRRKGLACWKCPKRNNTKHEYYHDRKVMVVNDDVSKVLMDKDTPKTVAYLTRALEKSCGSEPDKVTMCEECARVHGGTFKRVIDIQHYVEILQSYPLLDTNHLTHLSLKKRTPWHLVSLSKNEINKLASVLMRCGKCEQNYNSNPDHDKAPRALPCGHLYCKQCSEDAKLGKCPHLHCQRATYKGTKLQAIPRDEEVLLLAHDKAQTRMCSVCGRQVPENYTYKISNDMGIDAWYCLHCCIEMDTN</sequence>
<comment type="caution">
    <text evidence="5">The sequence shown here is derived from an EMBL/GenBank/DDBJ whole genome shotgun (WGS) entry which is preliminary data.</text>
</comment>
<evidence type="ECO:0000259" key="4">
    <source>
        <dbReference type="PROSITE" id="PS50089"/>
    </source>
</evidence>
<dbReference type="GO" id="GO:0008270">
    <property type="term" value="F:zinc ion binding"/>
    <property type="evidence" value="ECO:0007669"/>
    <property type="project" value="UniProtKB-KW"/>
</dbReference>
<dbReference type="InterPro" id="IPR013083">
    <property type="entry name" value="Znf_RING/FYVE/PHD"/>
</dbReference>
<feature type="domain" description="RING-type" evidence="4">
    <location>
        <begin position="257"/>
        <end position="297"/>
    </location>
</feature>
<name>A0AAV5VTQ7_9BILA</name>
<dbReference type="Proteomes" id="UP001432322">
    <property type="component" value="Unassembled WGS sequence"/>
</dbReference>
<keyword evidence="2" id="KW-0862">Zinc</keyword>
<reference evidence="5" key="1">
    <citation type="submission" date="2023-10" db="EMBL/GenBank/DDBJ databases">
        <title>Genome assembly of Pristionchus species.</title>
        <authorList>
            <person name="Yoshida K."/>
            <person name="Sommer R.J."/>
        </authorList>
    </citation>
    <scope>NUCLEOTIDE SEQUENCE</scope>
    <source>
        <strain evidence="5">RS5133</strain>
    </source>
</reference>
<dbReference type="Gene3D" id="3.30.40.10">
    <property type="entry name" value="Zinc/RING finger domain, C3HC4 (zinc finger)"/>
    <property type="match status" value="1"/>
</dbReference>
<evidence type="ECO:0000256" key="2">
    <source>
        <dbReference type="ARBA" id="ARBA00022833"/>
    </source>
</evidence>
<accession>A0AAV5VTQ7</accession>
<feature type="non-terminal residue" evidence="5">
    <location>
        <position position="1"/>
    </location>
</feature>
<dbReference type="SMART" id="SM00184">
    <property type="entry name" value="RING"/>
    <property type="match status" value="2"/>
</dbReference>
<evidence type="ECO:0000256" key="3">
    <source>
        <dbReference type="PROSITE-ProRule" id="PRU00175"/>
    </source>
</evidence>
<gene>
    <name evidence="5" type="ORF">PFISCL1PPCAC_14153</name>
</gene>
<evidence type="ECO:0000256" key="1">
    <source>
        <dbReference type="ARBA" id="ARBA00022771"/>
    </source>
</evidence>
<evidence type="ECO:0000313" key="6">
    <source>
        <dbReference type="Proteomes" id="UP001432322"/>
    </source>
</evidence>
<dbReference type="AlphaFoldDB" id="A0AAV5VTQ7"/>
<dbReference type="EMBL" id="BTSY01000004">
    <property type="protein sequence ID" value="GMT22856.1"/>
    <property type="molecule type" value="Genomic_DNA"/>
</dbReference>
<keyword evidence="6" id="KW-1185">Reference proteome</keyword>
<dbReference type="PROSITE" id="PS50089">
    <property type="entry name" value="ZF_RING_2"/>
    <property type="match status" value="1"/>
</dbReference>
<proteinExistence type="predicted"/>
<dbReference type="InterPro" id="IPR001841">
    <property type="entry name" value="Znf_RING"/>
</dbReference>
<evidence type="ECO:0000313" key="5">
    <source>
        <dbReference type="EMBL" id="GMT22856.1"/>
    </source>
</evidence>
<keyword evidence="1 3" id="KW-0479">Metal-binding</keyword>
<organism evidence="5 6">
    <name type="scientific">Pristionchus fissidentatus</name>
    <dbReference type="NCBI Taxonomy" id="1538716"/>
    <lineage>
        <taxon>Eukaryota</taxon>
        <taxon>Metazoa</taxon>
        <taxon>Ecdysozoa</taxon>
        <taxon>Nematoda</taxon>
        <taxon>Chromadorea</taxon>
        <taxon>Rhabditida</taxon>
        <taxon>Rhabditina</taxon>
        <taxon>Diplogasteromorpha</taxon>
        <taxon>Diplogasteroidea</taxon>
        <taxon>Neodiplogasteridae</taxon>
        <taxon>Pristionchus</taxon>
    </lineage>
</organism>
<protein>
    <recommendedName>
        <fullName evidence="4">RING-type domain-containing protein</fullName>
    </recommendedName>
</protein>